<protein>
    <submittedName>
        <fullName evidence="1">Uncharacterized protein</fullName>
    </submittedName>
</protein>
<evidence type="ECO:0000313" key="1">
    <source>
        <dbReference type="EMBL" id="VVU95648.1"/>
    </source>
</evidence>
<dbReference type="AlphaFoldDB" id="A0A5E8CJZ2"/>
<name>A0A5E8CJZ2_9ZZZZ</name>
<proteinExistence type="predicted"/>
<reference evidence="1" key="1">
    <citation type="submission" date="2019-09" db="EMBL/GenBank/DDBJ databases">
        <authorList>
            <person name="Needham M D."/>
        </authorList>
    </citation>
    <scope>NUCLEOTIDE SEQUENCE</scope>
</reference>
<dbReference type="EMBL" id="CABVLZ010000007">
    <property type="protein sequence ID" value="VVU95648.1"/>
    <property type="molecule type" value="Genomic_DNA"/>
</dbReference>
<gene>
    <name evidence="1" type="ORF">CPAV1605_1401</name>
</gene>
<organism evidence="1">
    <name type="scientific">seawater metagenome</name>
    <dbReference type="NCBI Taxonomy" id="1561972"/>
    <lineage>
        <taxon>unclassified sequences</taxon>
        <taxon>metagenomes</taxon>
        <taxon>ecological metagenomes</taxon>
    </lineage>
</organism>
<accession>A0A5E8CJZ2</accession>
<sequence>MSEIITEDIIDIIKNNVMRSTLFTTKNITKCELTDKFYPEDENNLIFYSLKGARAINQHHCYGSIVYHKENEKYLKYADMFYECYDNVIQHHSLQNKKINILRSSGKIETVLIPIFSPIKLFSDSRGLSIFVEISKNKIWKWVSFADKYSKSLKKNVLGVINLNPKLFEENLEIFFRVENTPLKEQRQQLLNTIKIELNKLAINYKITNPN</sequence>